<protein>
    <submittedName>
        <fullName evidence="2">Pilus assembly protein HicB</fullName>
    </submittedName>
    <submittedName>
        <fullName evidence="3">Type II toxin-antitoxin system HicB family antitoxin</fullName>
    </submittedName>
</protein>
<dbReference type="PANTHER" id="PTHR34504">
    <property type="entry name" value="ANTITOXIN HICB"/>
    <property type="match status" value="1"/>
</dbReference>
<dbReference type="EMBL" id="LECW02000072">
    <property type="protein sequence ID" value="KRT88290.1"/>
    <property type="molecule type" value="Genomic_DNA"/>
</dbReference>
<feature type="domain" description="HicB-like antitoxin of toxin-antitoxin system" evidence="1">
    <location>
        <begin position="8"/>
        <end position="124"/>
    </location>
</feature>
<reference evidence="2 5" key="1">
    <citation type="journal article" date="2015" name="Int. J. Syst. Evol. Microbiol.">
        <title>Bacillus glycinifermentans sp. nov., isolated from fermented soybean paste.</title>
        <authorList>
            <person name="Kim S.J."/>
            <person name="Dunlap C.A."/>
            <person name="Kwon S.W."/>
            <person name="Rooney A.P."/>
        </authorList>
    </citation>
    <scope>NUCLEOTIDE SEQUENCE [LARGE SCALE GENOMIC DNA]</scope>
    <source>
        <strain evidence="2 5">GO-13</strain>
    </source>
</reference>
<sequence>MKKDRYIYPALFDYDDDGITVTFPDLPGCITFGNTDEEALTMAKEAMALHLYGLEQDGDEIPQPTSSKDIETEDSQSIVLIETWMPPFRHEMENAAVKKTLTIPRWMDDIAKEHKINYSHLLQDAIKEHLGIYKNPRS</sequence>
<proteinExistence type="predicted"/>
<reference evidence="4 6" key="3">
    <citation type="submission" date="2019-01" db="EMBL/GenBank/DDBJ databases">
        <title>Genome sequence of Bacillus glycinifermentans SRCM103574.</title>
        <authorList>
            <person name="Kong H.-J."/>
            <person name="Jeong S.-Y."/>
            <person name="Jeong D.-Y."/>
        </authorList>
    </citation>
    <scope>NUCLEOTIDE SEQUENCE [LARGE SCALE GENOMIC DNA]</scope>
    <source>
        <strain evidence="4 6">SRCM103574</strain>
    </source>
</reference>
<dbReference type="PATRIC" id="fig|1664069.3.peg.3546"/>
<name>A0A0J6E2Z3_9BACI</name>
<reference evidence="2" key="2">
    <citation type="submission" date="2015-10" db="EMBL/GenBank/DDBJ databases">
        <authorList>
            <person name="Dunlap C."/>
        </authorList>
    </citation>
    <scope>NUCLEOTIDE SEQUENCE</scope>
    <source>
        <strain evidence="2">GO-13</strain>
    </source>
</reference>
<dbReference type="EMBL" id="CP035232">
    <property type="protein sequence ID" value="QAT66995.1"/>
    <property type="molecule type" value="Genomic_DNA"/>
</dbReference>
<evidence type="ECO:0000313" key="3">
    <source>
        <dbReference type="EMBL" id="MEC0487958.1"/>
    </source>
</evidence>
<dbReference type="OrthoDB" id="5419659at2"/>
<dbReference type="Gene3D" id="3.30.160.250">
    <property type="match status" value="1"/>
</dbReference>
<dbReference type="PANTHER" id="PTHR34504:SF2">
    <property type="entry name" value="UPF0150 PROTEIN SSL0259"/>
    <property type="match status" value="1"/>
</dbReference>
<dbReference type="Proteomes" id="UP000036168">
    <property type="component" value="Unassembled WGS sequence"/>
</dbReference>
<dbReference type="EMBL" id="JARRTL010000053">
    <property type="protein sequence ID" value="MEC0487958.1"/>
    <property type="molecule type" value="Genomic_DNA"/>
</dbReference>
<accession>A0A0J6ECK4</accession>
<dbReference type="Proteomes" id="UP000288675">
    <property type="component" value="Chromosome"/>
</dbReference>
<evidence type="ECO:0000313" key="4">
    <source>
        <dbReference type="EMBL" id="QAT66995.1"/>
    </source>
</evidence>
<evidence type="ECO:0000313" key="6">
    <source>
        <dbReference type="Proteomes" id="UP000288675"/>
    </source>
</evidence>
<organism evidence="2 5">
    <name type="scientific">Bacillus glycinifermentans</name>
    <dbReference type="NCBI Taxonomy" id="1664069"/>
    <lineage>
        <taxon>Bacteria</taxon>
        <taxon>Bacillati</taxon>
        <taxon>Bacillota</taxon>
        <taxon>Bacilli</taxon>
        <taxon>Bacillales</taxon>
        <taxon>Bacillaceae</taxon>
        <taxon>Bacillus</taxon>
    </lineage>
</organism>
<dbReference type="Pfam" id="PF15919">
    <property type="entry name" value="HicB_lk_antitox"/>
    <property type="match status" value="1"/>
</dbReference>
<evidence type="ECO:0000313" key="2">
    <source>
        <dbReference type="EMBL" id="KRT88290.1"/>
    </source>
</evidence>
<reference evidence="3 7" key="4">
    <citation type="submission" date="2023-03" db="EMBL/GenBank/DDBJ databases">
        <title>Agriculturally important microbes genome sequencing.</title>
        <authorList>
            <person name="Dunlap C."/>
        </authorList>
    </citation>
    <scope>NUCLEOTIDE SEQUENCE [LARGE SCALE GENOMIC DNA]</scope>
    <source>
        <strain evidence="3 7">CBP-3203</strain>
    </source>
</reference>
<dbReference type="InterPro" id="IPR035069">
    <property type="entry name" value="TTHA1013/TTHA0281-like"/>
</dbReference>
<dbReference type="AlphaFoldDB" id="A0A0J6E2Z3"/>
<dbReference type="RefSeq" id="WP_046129156.1">
    <property type="nucleotide sequence ID" value="NZ_CP023481.1"/>
</dbReference>
<evidence type="ECO:0000259" key="1">
    <source>
        <dbReference type="Pfam" id="PF15919"/>
    </source>
</evidence>
<dbReference type="SUPFAM" id="SSF143100">
    <property type="entry name" value="TTHA1013/TTHA0281-like"/>
    <property type="match status" value="1"/>
</dbReference>
<dbReference type="KEGG" id="bgy:BGLY_4001"/>
<dbReference type="GeneID" id="82855032"/>
<evidence type="ECO:0000313" key="7">
    <source>
        <dbReference type="Proteomes" id="UP001341297"/>
    </source>
</evidence>
<evidence type="ECO:0000313" key="5">
    <source>
        <dbReference type="Proteomes" id="UP000036168"/>
    </source>
</evidence>
<dbReference type="InterPro" id="IPR031807">
    <property type="entry name" value="HicB-like"/>
</dbReference>
<accession>A0A0J6E2Z3</accession>
<gene>
    <name evidence="2" type="ORF">AB447_224760</name>
    <name evidence="4" type="ORF">EQZ20_20355</name>
    <name evidence="3" type="ORF">P8828_24745</name>
</gene>
<keyword evidence="7" id="KW-1185">Reference proteome</keyword>
<dbReference type="InterPro" id="IPR051404">
    <property type="entry name" value="TA_system_antitoxin"/>
</dbReference>
<dbReference type="Proteomes" id="UP001341297">
    <property type="component" value="Unassembled WGS sequence"/>
</dbReference>